<sequence length="429" mass="43588">MLRSSLYSPILSVSLALLTTLAASQAHARRTGLVVEGCNGCHNGGAGPDITIDLSPRNPAPGETATLQVQIAAANINVGGLYLRTGAGRLATIDGQGTKLVDEHQLVHDAPKRASGGVVRFDARWTAPGAPGGVVVEVWAISGNGDNGSRGDGASSTSAAFAYGCEGTTYYLDRDGDGYGDSGVPRIDCTQPPDHAARGGDCDDYSVNVHPDRAEACNERDDNCNGQVDEDLEVSTQYEDADGDGYGSFFGATVMAKCPPAGFAPSSNDCNDRSPLVHPDATETCNLVDDDCDERIDEGVREVCGVGMCAREAVACTAGSCTPGAPSPEQCNGLDDDCDGMVDEDPGLCTPGGTSSASGGGASGTSGTSGAGSSGASGSGAPEEEGEGGSSGSGCAIDPHTGSPWRLLPFLSPLALLALRRLRRAGRVR</sequence>
<dbReference type="InterPro" id="IPR021655">
    <property type="entry name" value="Put_metal-bd"/>
</dbReference>
<evidence type="ECO:0000256" key="2">
    <source>
        <dbReference type="SAM" id="SignalP"/>
    </source>
</evidence>
<dbReference type="Proteomes" id="UP000075635">
    <property type="component" value="Unassembled WGS sequence"/>
</dbReference>
<dbReference type="Pfam" id="PF11617">
    <property type="entry name" value="Cu-binding_MopE"/>
    <property type="match status" value="3"/>
</dbReference>
<dbReference type="EMBL" id="JEMB01000937">
    <property type="protein sequence ID" value="KYF92273.1"/>
    <property type="molecule type" value="Genomic_DNA"/>
</dbReference>
<gene>
    <name evidence="3" type="ORF">BE17_20805</name>
</gene>
<dbReference type="AlphaFoldDB" id="A0A150SII0"/>
<organism evidence="3 4">
    <name type="scientific">Sorangium cellulosum</name>
    <name type="common">Polyangium cellulosum</name>
    <dbReference type="NCBI Taxonomy" id="56"/>
    <lineage>
        <taxon>Bacteria</taxon>
        <taxon>Pseudomonadati</taxon>
        <taxon>Myxococcota</taxon>
        <taxon>Polyangia</taxon>
        <taxon>Polyangiales</taxon>
        <taxon>Polyangiaceae</taxon>
        <taxon>Sorangium</taxon>
    </lineage>
</organism>
<feature type="signal peptide" evidence="2">
    <location>
        <begin position="1"/>
        <end position="28"/>
    </location>
</feature>
<evidence type="ECO:0000313" key="4">
    <source>
        <dbReference type="Proteomes" id="UP000075635"/>
    </source>
</evidence>
<feature type="compositionally biased region" description="Gly residues" evidence="1">
    <location>
        <begin position="358"/>
        <end position="378"/>
    </location>
</feature>
<comment type="caution">
    <text evidence="3">The sequence shown here is derived from an EMBL/GenBank/DDBJ whole genome shotgun (WGS) entry which is preliminary data.</text>
</comment>
<reference evidence="3 4" key="1">
    <citation type="submission" date="2014-02" db="EMBL/GenBank/DDBJ databases">
        <title>The small core and large imbalanced accessory genome model reveals a collaborative survival strategy of Sorangium cellulosum strains in nature.</title>
        <authorList>
            <person name="Han K."/>
            <person name="Peng R."/>
            <person name="Blom J."/>
            <person name="Li Y.-Z."/>
        </authorList>
    </citation>
    <scope>NUCLEOTIDE SEQUENCE [LARGE SCALE GENOMIC DNA]</scope>
    <source>
        <strain evidence="3 4">So0011-07</strain>
    </source>
</reference>
<evidence type="ECO:0000256" key="1">
    <source>
        <dbReference type="SAM" id="MobiDB-lite"/>
    </source>
</evidence>
<accession>A0A150SII0</accession>
<feature type="chain" id="PRO_5007569044" evidence="2">
    <location>
        <begin position="29"/>
        <end position="429"/>
    </location>
</feature>
<protein>
    <submittedName>
        <fullName evidence="3">Uncharacterized protein</fullName>
    </submittedName>
</protein>
<proteinExistence type="predicted"/>
<dbReference type="NCBIfam" id="NF041895">
    <property type="entry name" value="choice_anch_V"/>
    <property type="match status" value="1"/>
</dbReference>
<name>A0A150SII0_SORCE</name>
<keyword evidence="2" id="KW-0732">Signal</keyword>
<evidence type="ECO:0000313" key="3">
    <source>
        <dbReference type="EMBL" id="KYF92273.1"/>
    </source>
</evidence>
<feature type="region of interest" description="Disordered" evidence="1">
    <location>
        <begin position="342"/>
        <end position="398"/>
    </location>
</feature>